<gene>
    <name evidence="3" type="ORF">KY290_003692</name>
</gene>
<proteinExistence type="predicted"/>
<feature type="domain" description="RNase H type-1" evidence="2">
    <location>
        <begin position="160"/>
        <end position="291"/>
    </location>
</feature>
<dbReference type="InterPro" id="IPR010765">
    <property type="entry name" value="DUF1350"/>
</dbReference>
<dbReference type="InterPro" id="IPR029058">
    <property type="entry name" value="AB_hydrolase_fold"/>
</dbReference>
<dbReference type="PANTHER" id="PTHR34127:SF1">
    <property type="entry name" value="OS04G0405600 PROTEIN"/>
    <property type="match status" value="1"/>
</dbReference>
<dbReference type="EMBL" id="JAIVGD010000001">
    <property type="protein sequence ID" value="KAH0784094.1"/>
    <property type="molecule type" value="Genomic_DNA"/>
</dbReference>
<reference evidence="3 4" key="1">
    <citation type="journal article" date="2021" name="bioRxiv">
        <title>Chromosome-scale and haplotype-resolved genome assembly of a tetraploid potato cultivar.</title>
        <authorList>
            <person name="Sun H."/>
            <person name="Jiao W.-B."/>
            <person name="Krause K."/>
            <person name="Campoy J.A."/>
            <person name="Goel M."/>
            <person name="Folz-Donahue K."/>
            <person name="Kukat C."/>
            <person name="Huettel B."/>
            <person name="Schneeberger K."/>
        </authorList>
    </citation>
    <scope>NUCLEOTIDE SEQUENCE [LARGE SCALE GENOMIC DNA]</scope>
    <source>
        <strain evidence="3">SolTubOtavaFocal</strain>
        <tissue evidence="3">Leaves</tissue>
    </source>
</reference>
<dbReference type="CDD" id="cd09279">
    <property type="entry name" value="RNase_HI_like"/>
    <property type="match status" value="1"/>
</dbReference>
<evidence type="ECO:0000313" key="3">
    <source>
        <dbReference type="EMBL" id="KAH0784094.1"/>
    </source>
</evidence>
<keyword evidence="4" id="KW-1185">Reference proteome</keyword>
<sequence>MKEERDGFFVVKKGDIVGVYRNLGDCQTQVGSSICDPPVSVYKGYSMPKDTEEYLLSCGLKNALYSIRAADLTESLFGALVPCPFQHQSSSKGGASEHTPKKRSQEAMWSEYADAVGSAVTSNDSLRKHIKLEPPKGDQQALSSGVYAVGMKEADRGYPQQRSCTLEFDGTSKGNPGQAGAGAVVRADDGSLICRLREGLGIATTSVAEYRGFILGLKYAHSKGFTSIRAQGDSKLVCMQIQGLWKVKNQNISTLFQQAKQLKDRFFSFRIIHVLRESNCDADQQANLAIELPGGDREMTNGAVDDDSKRGANEYFIVLTTEHRVLPCLEPEPTLELRLNSDRALQGPPIRGWRSQQDFLHTQGSNPRPLVKDEALPPVHYNPFAMNCVTAPKANWLCSPAISFYSDSTKYYNRSSIRFYPGNRKFSRIRCNLKDTGSSSSNNQPETSTGIQLYRDIERLLTETVKQSQDWGSSQDWDEIEGAWVLQPKTSKPKLVVHFVGGVFVGAAPQLSYRLFLERLRQKDVLVIATPYASGFDHFYIADEVQFKFDRCLRFLQERVQDLPVFGIGHSLGSVIHLLIGARYAVKSNGNVLMAFNNKDASLAVPLFSSVLVPMMQNFGPVLSQIASSPTIRLGAEMTMKQIENLSPSIMKQVFPLVEQLTPLYTDLINGKENFTPRPEETQRTGRVAGFTNQFLNKIPTHPHTLPPTQFLKEWQIRSYYGISRNLLVKFKDDTIDETATLAQVLSSGSAISSMLDMSIRTLPGDHALPLQQALPNAPPGMTDAVNRSSELLANLTAGTPWENVTKEVGNTLGNVDSIILNSGNSKDLDMLVETITSWMYSNTGPRLLQ</sequence>
<dbReference type="Pfam" id="PF07082">
    <property type="entry name" value="DUF1350"/>
    <property type="match status" value="2"/>
</dbReference>
<feature type="region of interest" description="Disordered" evidence="1">
    <location>
        <begin position="88"/>
        <end position="107"/>
    </location>
</feature>
<dbReference type="Gene3D" id="3.30.420.10">
    <property type="entry name" value="Ribonuclease H-like superfamily/Ribonuclease H"/>
    <property type="match status" value="1"/>
</dbReference>
<dbReference type="SUPFAM" id="SSF53098">
    <property type="entry name" value="Ribonuclease H-like"/>
    <property type="match status" value="1"/>
</dbReference>
<dbReference type="InterPro" id="IPR002156">
    <property type="entry name" value="RNaseH_domain"/>
</dbReference>
<evidence type="ECO:0000256" key="1">
    <source>
        <dbReference type="SAM" id="MobiDB-lite"/>
    </source>
</evidence>
<evidence type="ECO:0000313" key="4">
    <source>
        <dbReference type="Proteomes" id="UP000826656"/>
    </source>
</evidence>
<comment type="caution">
    <text evidence="3">The sequence shown here is derived from an EMBL/GenBank/DDBJ whole genome shotgun (WGS) entry which is preliminary data.</text>
</comment>
<dbReference type="InterPro" id="IPR012337">
    <property type="entry name" value="RNaseH-like_sf"/>
</dbReference>
<dbReference type="Pfam" id="PF13456">
    <property type="entry name" value="RVT_3"/>
    <property type="match status" value="1"/>
</dbReference>
<dbReference type="InterPro" id="IPR036397">
    <property type="entry name" value="RNaseH_sf"/>
</dbReference>
<protein>
    <recommendedName>
        <fullName evidence="2">RNase H type-1 domain-containing protein</fullName>
    </recommendedName>
</protein>
<dbReference type="Proteomes" id="UP000826656">
    <property type="component" value="Unassembled WGS sequence"/>
</dbReference>
<accession>A0ABQ7WVV1</accession>
<dbReference type="PANTHER" id="PTHR34127">
    <property type="entry name" value="OS04G0405600 PROTEIN"/>
    <property type="match status" value="1"/>
</dbReference>
<dbReference type="SUPFAM" id="SSF53474">
    <property type="entry name" value="alpha/beta-Hydrolases"/>
    <property type="match status" value="1"/>
</dbReference>
<evidence type="ECO:0000259" key="2">
    <source>
        <dbReference type="PROSITE" id="PS50879"/>
    </source>
</evidence>
<name>A0ABQ7WVV1_SOLTU</name>
<organism evidence="3 4">
    <name type="scientific">Solanum tuberosum</name>
    <name type="common">Potato</name>
    <dbReference type="NCBI Taxonomy" id="4113"/>
    <lineage>
        <taxon>Eukaryota</taxon>
        <taxon>Viridiplantae</taxon>
        <taxon>Streptophyta</taxon>
        <taxon>Embryophyta</taxon>
        <taxon>Tracheophyta</taxon>
        <taxon>Spermatophyta</taxon>
        <taxon>Magnoliopsida</taxon>
        <taxon>eudicotyledons</taxon>
        <taxon>Gunneridae</taxon>
        <taxon>Pentapetalae</taxon>
        <taxon>asterids</taxon>
        <taxon>lamiids</taxon>
        <taxon>Solanales</taxon>
        <taxon>Solanaceae</taxon>
        <taxon>Solanoideae</taxon>
        <taxon>Solaneae</taxon>
        <taxon>Solanum</taxon>
    </lineage>
</organism>
<dbReference type="PROSITE" id="PS50879">
    <property type="entry name" value="RNASE_H_1"/>
    <property type="match status" value="1"/>
</dbReference>